<dbReference type="Gene3D" id="3.80.10.10">
    <property type="entry name" value="Ribonuclease Inhibitor"/>
    <property type="match status" value="1"/>
</dbReference>
<evidence type="ECO:0000313" key="2">
    <source>
        <dbReference type="EMBL" id="QHS92346.1"/>
    </source>
</evidence>
<organism evidence="2">
    <name type="scientific">viral metagenome</name>
    <dbReference type="NCBI Taxonomy" id="1070528"/>
    <lineage>
        <taxon>unclassified sequences</taxon>
        <taxon>metagenomes</taxon>
        <taxon>organismal metagenomes</taxon>
    </lineage>
</organism>
<feature type="compositionally biased region" description="Polar residues" evidence="1">
    <location>
        <begin position="101"/>
        <end position="119"/>
    </location>
</feature>
<feature type="region of interest" description="Disordered" evidence="1">
    <location>
        <begin position="99"/>
        <end position="119"/>
    </location>
</feature>
<protein>
    <submittedName>
        <fullName evidence="2">Uncharacterized protein</fullName>
    </submittedName>
</protein>
<sequence length="464" mass="54115">MSRSDDNRRIWLNFNCTQGNNWVVQYKFEEIVSHPRRKCYQIVNGQSQVSEFQLTPQDLRHIYFAYMTEEILITLIENHKGDMYLIHNALHITDVIPSEPPATSTVPPADQTAPSASQTETLTDQVIDSYLNRTHDVTPVNDVAQLPVIESVDSTIFKLEQMSDLKLCLTRKERKLIGLRDIEHWKLKQQQDEFTQFIHLISDDEYIKQLRRHIDHVGETLNLTHNYTLRPDLLQKVGLCSKVTQLIIYQNFQINDFQWLANFPNIRLINIFYAHQMEQSHFQQIVDCLPDLEVCNIHYCTRINLRVLIPLLKLRHLEKLAIEDAQFWCQKGVHELFVLPTEWKSIYCPSLQKVAINSTNLTLDVIDYLLTACPNIQHLIVDDDVLKSVSENIEAGTDPDLMLSVSSWQNPQKGFMIHQKVHFKNLLRNNYSSQMFSDSMLRKIKELRAQRGEKEQTAIVDSPH</sequence>
<proteinExistence type="predicted"/>
<accession>A0A6C0BJJ4</accession>
<dbReference type="InterPro" id="IPR032675">
    <property type="entry name" value="LRR_dom_sf"/>
</dbReference>
<evidence type="ECO:0000256" key="1">
    <source>
        <dbReference type="SAM" id="MobiDB-lite"/>
    </source>
</evidence>
<name>A0A6C0BJJ4_9ZZZZ</name>
<dbReference type="AlphaFoldDB" id="A0A6C0BJJ4"/>
<dbReference type="SUPFAM" id="SSF52047">
    <property type="entry name" value="RNI-like"/>
    <property type="match status" value="1"/>
</dbReference>
<dbReference type="EMBL" id="MN739178">
    <property type="protein sequence ID" value="QHS92346.1"/>
    <property type="molecule type" value="Genomic_DNA"/>
</dbReference>
<reference evidence="2" key="1">
    <citation type="journal article" date="2020" name="Nature">
        <title>Giant virus diversity and host interactions through global metagenomics.</title>
        <authorList>
            <person name="Schulz F."/>
            <person name="Roux S."/>
            <person name="Paez-Espino D."/>
            <person name="Jungbluth S."/>
            <person name="Walsh D.A."/>
            <person name="Denef V.J."/>
            <person name="McMahon K.D."/>
            <person name="Konstantinidis K.T."/>
            <person name="Eloe-Fadrosh E.A."/>
            <person name="Kyrpides N.C."/>
            <person name="Woyke T."/>
        </authorList>
    </citation>
    <scope>NUCLEOTIDE SEQUENCE</scope>
    <source>
        <strain evidence="2">GVMAG-M-3300014204-73</strain>
    </source>
</reference>